<dbReference type="Pfam" id="PF00092">
    <property type="entry name" value="VWA"/>
    <property type="match status" value="1"/>
</dbReference>
<dbReference type="InterPro" id="IPR002035">
    <property type="entry name" value="VWF_A"/>
</dbReference>
<dbReference type="RefSeq" id="XP_036355572.1">
    <property type="nucleotide sequence ID" value="XM_036499679.1"/>
</dbReference>
<reference evidence="3" key="1">
    <citation type="submission" date="2025-08" db="UniProtKB">
        <authorList>
            <consortium name="RefSeq"/>
        </authorList>
    </citation>
    <scope>IDENTIFICATION</scope>
</reference>
<accession>A0A7E6EL87</accession>
<feature type="domain" description="VWFA" evidence="1">
    <location>
        <begin position="61"/>
        <end position="160"/>
    </location>
</feature>
<dbReference type="KEGG" id="osn:118760850"/>
<organism evidence="2 3">
    <name type="scientific">Octopus sinensis</name>
    <name type="common">East Asian common octopus</name>
    <dbReference type="NCBI Taxonomy" id="2607531"/>
    <lineage>
        <taxon>Eukaryota</taxon>
        <taxon>Metazoa</taxon>
        <taxon>Spiralia</taxon>
        <taxon>Lophotrochozoa</taxon>
        <taxon>Mollusca</taxon>
        <taxon>Cephalopoda</taxon>
        <taxon>Coleoidea</taxon>
        <taxon>Octopodiformes</taxon>
        <taxon>Octopoda</taxon>
        <taxon>Incirrata</taxon>
        <taxon>Octopodidae</taxon>
        <taxon>Octopus</taxon>
    </lineage>
</organism>
<evidence type="ECO:0000313" key="2">
    <source>
        <dbReference type="Proteomes" id="UP000515154"/>
    </source>
</evidence>
<evidence type="ECO:0000259" key="1">
    <source>
        <dbReference type="PROSITE" id="PS50234"/>
    </source>
</evidence>
<dbReference type="InterPro" id="IPR036465">
    <property type="entry name" value="vWFA_dom_sf"/>
</dbReference>
<dbReference type="Gene3D" id="3.40.50.410">
    <property type="entry name" value="von Willebrand factor, type A domain"/>
    <property type="match status" value="1"/>
</dbReference>
<dbReference type="AlphaFoldDB" id="A0A7E6EL87"/>
<dbReference type="Proteomes" id="UP000515154">
    <property type="component" value="Unplaced"/>
</dbReference>
<sequence length="162" mass="18790">MKYALLLPSSLNQSQTKSFLGKTSGLERFLESAKDSKVSFYLDTYQSKDKARKHFDKLQRASIASLLEESLKEYFKCPYGGRKEARKVAVILLKGELRVRYGLEKNVKSLRKRGIEVFGIKMENRDSEMTLTRIFGKRNILDATKIKSMEEVRRELVNRICK</sequence>
<dbReference type="PROSITE" id="PS50234">
    <property type="entry name" value="VWFA"/>
    <property type="match status" value="1"/>
</dbReference>
<gene>
    <name evidence="3" type="primary">LOC118760850</name>
</gene>
<name>A0A7E6EL87_9MOLL</name>
<proteinExistence type="predicted"/>
<protein>
    <submittedName>
        <fullName evidence="3">Uncharacterized protein LOC118760850</fullName>
    </submittedName>
</protein>
<dbReference type="SUPFAM" id="SSF53300">
    <property type="entry name" value="vWA-like"/>
    <property type="match status" value="1"/>
</dbReference>
<keyword evidence="2" id="KW-1185">Reference proteome</keyword>
<evidence type="ECO:0000313" key="3">
    <source>
        <dbReference type="RefSeq" id="XP_036355572.1"/>
    </source>
</evidence>